<keyword evidence="2" id="KW-0732">Signal</keyword>
<evidence type="ECO:0000313" key="3">
    <source>
        <dbReference type="EMBL" id="NJJ04421.1"/>
    </source>
</evidence>
<feature type="signal peptide" evidence="2">
    <location>
        <begin position="1"/>
        <end position="24"/>
    </location>
</feature>
<evidence type="ECO:0000256" key="1">
    <source>
        <dbReference type="SAM" id="Phobius"/>
    </source>
</evidence>
<evidence type="ECO:0008006" key="5">
    <source>
        <dbReference type="Google" id="ProtNLM"/>
    </source>
</evidence>
<proteinExistence type="predicted"/>
<dbReference type="RefSeq" id="WP_070484567.1">
    <property type="nucleotide sequence ID" value="NZ_JAAUVV010000017.1"/>
</dbReference>
<organism evidence="3 4">
    <name type="scientific">Corynebacterium coyleae</name>
    <dbReference type="NCBI Taxonomy" id="53374"/>
    <lineage>
        <taxon>Bacteria</taxon>
        <taxon>Bacillati</taxon>
        <taxon>Actinomycetota</taxon>
        <taxon>Actinomycetes</taxon>
        <taxon>Mycobacteriales</taxon>
        <taxon>Corynebacteriaceae</taxon>
        <taxon>Corynebacterium</taxon>
    </lineage>
</organism>
<dbReference type="AlphaFoldDB" id="A0AAP6XLG9"/>
<sequence>MKKIAAATLAATMALSLGAVDANAASNTMTKVQGRNACNMTFDKPSNIEYTNGLKDPVKVKKLLDSDKANNLIDSAQTSSKIGEAFGSSDETSVNDANNLAALRACAQGETFKSQPITDSEKAGIIAGTVISALVLIGGVLAPVVGPMIQQFLPF</sequence>
<gene>
    <name evidence="3" type="ORF">HC138_08685</name>
</gene>
<feature type="transmembrane region" description="Helical" evidence="1">
    <location>
        <begin position="123"/>
        <end position="145"/>
    </location>
</feature>
<keyword evidence="1" id="KW-0812">Transmembrane</keyword>
<keyword evidence="1" id="KW-0472">Membrane</keyword>
<keyword evidence="1" id="KW-1133">Transmembrane helix</keyword>
<comment type="caution">
    <text evidence="3">The sequence shown here is derived from an EMBL/GenBank/DDBJ whole genome shotgun (WGS) entry which is preliminary data.</text>
</comment>
<dbReference type="Proteomes" id="UP000591626">
    <property type="component" value="Unassembled WGS sequence"/>
</dbReference>
<evidence type="ECO:0000313" key="4">
    <source>
        <dbReference type="Proteomes" id="UP000591626"/>
    </source>
</evidence>
<dbReference type="EMBL" id="JAAUVV010000017">
    <property type="protein sequence ID" value="NJJ04421.1"/>
    <property type="molecule type" value="Genomic_DNA"/>
</dbReference>
<accession>A0AAP6XLG9</accession>
<evidence type="ECO:0000256" key="2">
    <source>
        <dbReference type="SAM" id="SignalP"/>
    </source>
</evidence>
<reference evidence="3 4" key="1">
    <citation type="submission" date="2020-03" db="EMBL/GenBank/DDBJ databases">
        <title>Draft genome sequences of bacterial isolates from the female urobiome.</title>
        <authorList>
            <person name="Miller-Ensminger T."/>
            <person name="Wolfe A.J."/>
            <person name="Putonti C."/>
        </authorList>
    </citation>
    <scope>NUCLEOTIDE SEQUENCE [LARGE SCALE GENOMIC DNA]</scope>
    <source>
        <strain evidence="3 4">UMB8490</strain>
    </source>
</reference>
<protein>
    <recommendedName>
        <fullName evidence="5">Secreted protein</fullName>
    </recommendedName>
</protein>
<feature type="chain" id="PRO_5042923336" description="Secreted protein" evidence="2">
    <location>
        <begin position="25"/>
        <end position="155"/>
    </location>
</feature>
<name>A0AAP6XLG9_9CORY</name>